<dbReference type="InterPro" id="IPR036513">
    <property type="entry name" value="STAS_dom_sf"/>
</dbReference>
<dbReference type="Proteomes" id="UP000001514">
    <property type="component" value="Unassembled WGS sequence"/>
</dbReference>
<dbReference type="SUPFAM" id="SSF52091">
    <property type="entry name" value="SpoIIaa-like"/>
    <property type="match status" value="1"/>
</dbReference>
<dbReference type="PROSITE" id="PS01130">
    <property type="entry name" value="SLC26A"/>
    <property type="match status" value="1"/>
</dbReference>
<feature type="transmembrane region" description="Helical" evidence="6">
    <location>
        <begin position="268"/>
        <end position="290"/>
    </location>
</feature>
<feature type="transmembrane region" description="Helical" evidence="6">
    <location>
        <begin position="321"/>
        <end position="343"/>
    </location>
</feature>
<organism evidence="9">
    <name type="scientific">Selaginella moellendorffii</name>
    <name type="common">Spikemoss</name>
    <dbReference type="NCBI Taxonomy" id="88036"/>
    <lineage>
        <taxon>Eukaryota</taxon>
        <taxon>Viridiplantae</taxon>
        <taxon>Streptophyta</taxon>
        <taxon>Embryophyta</taxon>
        <taxon>Tracheophyta</taxon>
        <taxon>Lycopodiopsida</taxon>
        <taxon>Selaginellales</taxon>
        <taxon>Selaginellaceae</taxon>
        <taxon>Selaginella</taxon>
    </lineage>
</organism>
<dbReference type="GO" id="GO:0055085">
    <property type="term" value="P:transmembrane transport"/>
    <property type="evidence" value="ECO:0000318"/>
    <property type="project" value="GO_Central"/>
</dbReference>
<dbReference type="OMA" id="CFTERIN"/>
<evidence type="ECO:0000256" key="4">
    <source>
        <dbReference type="ARBA" id="ARBA00022989"/>
    </source>
</evidence>
<evidence type="ECO:0000256" key="2">
    <source>
        <dbReference type="ARBA" id="ARBA00022448"/>
    </source>
</evidence>
<keyword evidence="4 6" id="KW-1133">Transmembrane helix</keyword>
<protein>
    <recommendedName>
        <fullName evidence="7">STAS domain-containing protein</fullName>
    </recommendedName>
</protein>
<keyword evidence="9" id="KW-1185">Reference proteome</keyword>
<evidence type="ECO:0000259" key="7">
    <source>
        <dbReference type="PROSITE" id="PS50801"/>
    </source>
</evidence>
<dbReference type="InterPro" id="IPR018045">
    <property type="entry name" value="S04_transporter_CS"/>
</dbReference>
<evidence type="ECO:0000256" key="1">
    <source>
        <dbReference type="ARBA" id="ARBA00004141"/>
    </source>
</evidence>
<dbReference type="Gramene" id="EFJ30536">
    <property type="protein sequence ID" value="EFJ30536"/>
    <property type="gene ID" value="SELMODRAFT_169988"/>
</dbReference>
<dbReference type="NCBIfam" id="TIGR00815">
    <property type="entry name" value="sulP"/>
    <property type="match status" value="1"/>
</dbReference>
<keyword evidence="5 6" id="KW-0472">Membrane</keyword>
<accession>D8RBP1</accession>
<feature type="transmembrane region" description="Helical" evidence="6">
    <location>
        <begin position="159"/>
        <end position="181"/>
    </location>
</feature>
<dbReference type="Pfam" id="PF01740">
    <property type="entry name" value="STAS"/>
    <property type="match status" value="1"/>
</dbReference>
<dbReference type="HOGENOM" id="CLU_003182_13_2_1"/>
<feature type="transmembrane region" description="Helical" evidence="6">
    <location>
        <begin position="397"/>
        <end position="418"/>
    </location>
</feature>
<sequence>MGDIESNGEAYNGHKVMEVLRPPYKSSASAFGDTVKETFFPDDPFRQFRHQTAATKFVLAMRYMFPVLDWGAKYKFADLRADLVSGLTIASLSIPQGIAYAKLANLPPIYGLYSTFLPPLLYAIMGSSRDLAIGPSAILSLVLGTMLRQEADPVKEPELHLRLALTATFFTGVIQAGLGVFRLGFLIDFLSHATIVGFVSGVAVIICLQQLKGILGLPHFTTKSDIISVLHAVFEHPQQWNWRTIVIGVCFVTLCLVTKYIGTRNRKYFWLSAGAPMTTVVVTTFCTYITHAEKHGVSIVGHLKKGLNPISTHKLFLTGPYVLAAVKIAVVVAAIGLMEAIAIGRTFASMKGYDIDGNKEMIAFGVMNTCSACMSCYATTGAVSRSAVNFNAGCRTAFSNIVMSFVIMVTLLVLMPLFHYTPNVTLAAIIFAAVIGLIDPCTAYEIFKVDKIDFLACIAGFLGVIFISIQMGLVIAVTISLARLILQMTRPHTSLLGQIPGTNVFRNKKQYPGTMKTDGILVIRIDAGIYFSNANYIRERVFRWIADEEEANGKSGQSSIRYVIIDLTPVMNIDTSGIHGFENIQRILKSRGVQLAFANPGSGVFEKLHKSKFMESLGQQWMFLTVSGAVQVCSSLLAMENKGLAE</sequence>
<gene>
    <name evidence="8" type="ORF">SELMODRAFT_169988</name>
</gene>
<dbReference type="STRING" id="88036.D8RBP1"/>
<evidence type="ECO:0000256" key="3">
    <source>
        <dbReference type="ARBA" id="ARBA00022692"/>
    </source>
</evidence>
<dbReference type="KEGG" id="smo:SELMODRAFT_169988"/>
<dbReference type="OrthoDB" id="288203at2759"/>
<dbReference type="eggNOG" id="KOG0236">
    <property type="taxonomic scope" value="Eukaryota"/>
</dbReference>
<dbReference type="InterPro" id="IPR002645">
    <property type="entry name" value="STAS_dom"/>
</dbReference>
<dbReference type="InParanoid" id="D8RBP1"/>
<evidence type="ECO:0000256" key="6">
    <source>
        <dbReference type="SAM" id="Phobius"/>
    </source>
</evidence>
<dbReference type="PROSITE" id="PS50801">
    <property type="entry name" value="STAS"/>
    <property type="match status" value="1"/>
</dbReference>
<dbReference type="AlphaFoldDB" id="D8RBP1"/>
<dbReference type="InterPro" id="IPR011547">
    <property type="entry name" value="SLC26A/SulP_dom"/>
</dbReference>
<dbReference type="Gene3D" id="3.30.750.24">
    <property type="entry name" value="STAS domain"/>
    <property type="match status" value="1"/>
</dbReference>
<feature type="transmembrane region" description="Helical" evidence="6">
    <location>
        <begin position="424"/>
        <end position="447"/>
    </location>
</feature>
<feature type="transmembrane region" description="Helical" evidence="6">
    <location>
        <begin position="240"/>
        <end position="261"/>
    </location>
</feature>
<feature type="transmembrane region" description="Helical" evidence="6">
    <location>
        <begin position="454"/>
        <end position="486"/>
    </location>
</feature>
<evidence type="ECO:0000256" key="5">
    <source>
        <dbReference type="ARBA" id="ARBA00023136"/>
    </source>
</evidence>
<dbReference type="PANTHER" id="PTHR11814">
    <property type="entry name" value="SULFATE TRANSPORTER"/>
    <property type="match status" value="1"/>
</dbReference>
<dbReference type="Pfam" id="PF00916">
    <property type="entry name" value="Sulfate_transp"/>
    <property type="match status" value="1"/>
</dbReference>
<dbReference type="GO" id="GO:0005886">
    <property type="term" value="C:plasma membrane"/>
    <property type="evidence" value="ECO:0000318"/>
    <property type="project" value="GO_Central"/>
</dbReference>
<comment type="subcellular location">
    <subcellularLocation>
        <location evidence="1">Membrane</location>
        <topology evidence="1">Multi-pass membrane protein</topology>
    </subcellularLocation>
</comment>
<dbReference type="CDD" id="cd07042">
    <property type="entry name" value="STAS_SulP_like_sulfate_transporter"/>
    <property type="match status" value="1"/>
</dbReference>
<dbReference type="EMBL" id="GL377575">
    <property type="protein sequence ID" value="EFJ30536.1"/>
    <property type="molecule type" value="Genomic_DNA"/>
</dbReference>
<name>D8RBP1_SELML</name>
<dbReference type="InterPro" id="IPR001902">
    <property type="entry name" value="SLC26A/SulP_fam"/>
</dbReference>
<reference evidence="8 9" key="1">
    <citation type="journal article" date="2011" name="Science">
        <title>The Selaginella genome identifies genetic changes associated with the evolution of vascular plants.</title>
        <authorList>
            <person name="Banks J.A."/>
            <person name="Nishiyama T."/>
            <person name="Hasebe M."/>
            <person name="Bowman J.L."/>
            <person name="Gribskov M."/>
            <person name="dePamphilis C."/>
            <person name="Albert V.A."/>
            <person name="Aono N."/>
            <person name="Aoyama T."/>
            <person name="Ambrose B.A."/>
            <person name="Ashton N.W."/>
            <person name="Axtell M.J."/>
            <person name="Barker E."/>
            <person name="Barker M.S."/>
            <person name="Bennetzen J.L."/>
            <person name="Bonawitz N.D."/>
            <person name="Chapple C."/>
            <person name="Cheng C."/>
            <person name="Correa L.G."/>
            <person name="Dacre M."/>
            <person name="DeBarry J."/>
            <person name="Dreyer I."/>
            <person name="Elias M."/>
            <person name="Engstrom E.M."/>
            <person name="Estelle M."/>
            <person name="Feng L."/>
            <person name="Finet C."/>
            <person name="Floyd S.K."/>
            <person name="Frommer W.B."/>
            <person name="Fujita T."/>
            <person name="Gramzow L."/>
            <person name="Gutensohn M."/>
            <person name="Harholt J."/>
            <person name="Hattori M."/>
            <person name="Heyl A."/>
            <person name="Hirai T."/>
            <person name="Hiwatashi Y."/>
            <person name="Ishikawa M."/>
            <person name="Iwata M."/>
            <person name="Karol K.G."/>
            <person name="Koehler B."/>
            <person name="Kolukisaoglu U."/>
            <person name="Kubo M."/>
            <person name="Kurata T."/>
            <person name="Lalonde S."/>
            <person name="Li K."/>
            <person name="Li Y."/>
            <person name="Litt A."/>
            <person name="Lyons E."/>
            <person name="Manning G."/>
            <person name="Maruyama T."/>
            <person name="Michael T.P."/>
            <person name="Mikami K."/>
            <person name="Miyazaki S."/>
            <person name="Morinaga S."/>
            <person name="Murata T."/>
            <person name="Mueller-Roeber B."/>
            <person name="Nelson D.R."/>
            <person name="Obara M."/>
            <person name="Oguri Y."/>
            <person name="Olmstead R.G."/>
            <person name="Onodera N."/>
            <person name="Petersen B.L."/>
            <person name="Pils B."/>
            <person name="Prigge M."/>
            <person name="Rensing S.A."/>
            <person name="Riano-Pachon D.M."/>
            <person name="Roberts A.W."/>
            <person name="Sato Y."/>
            <person name="Scheller H.V."/>
            <person name="Schulz B."/>
            <person name="Schulz C."/>
            <person name="Shakirov E.V."/>
            <person name="Shibagaki N."/>
            <person name="Shinohara N."/>
            <person name="Shippen D.E."/>
            <person name="Soerensen I."/>
            <person name="Sotooka R."/>
            <person name="Sugimoto N."/>
            <person name="Sugita M."/>
            <person name="Sumikawa N."/>
            <person name="Tanurdzic M."/>
            <person name="Theissen G."/>
            <person name="Ulvskov P."/>
            <person name="Wakazuki S."/>
            <person name="Weng J.K."/>
            <person name="Willats W.W."/>
            <person name="Wipf D."/>
            <person name="Wolf P.G."/>
            <person name="Yang L."/>
            <person name="Zimmer A.D."/>
            <person name="Zhu Q."/>
            <person name="Mitros T."/>
            <person name="Hellsten U."/>
            <person name="Loque D."/>
            <person name="Otillar R."/>
            <person name="Salamov A."/>
            <person name="Schmutz J."/>
            <person name="Shapiro H."/>
            <person name="Lindquist E."/>
            <person name="Lucas S."/>
            <person name="Rokhsar D."/>
            <person name="Grigoriev I.V."/>
        </authorList>
    </citation>
    <scope>NUCLEOTIDE SEQUENCE [LARGE SCALE GENOMIC DNA]</scope>
</reference>
<evidence type="ECO:0000313" key="8">
    <source>
        <dbReference type="EMBL" id="EFJ30536.1"/>
    </source>
</evidence>
<feature type="transmembrane region" description="Helical" evidence="6">
    <location>
        <begin position="193"/>
        <end position="211"/>
    </location>
</feature>
<proteinExistence type="predicted"/>
<dbReference type="GO" id="GO:0022857">
    <property type="term" value="F:transmembrane transporter activity"/>
    <property type="evidence" value="ECO:0000318"/>
    <property type="project" value="GO_Central"/>
</dbReference>
<dbReference type="GO" id="GO:0008271">
    <property type="term" value="F:secondary active sulfate transmembrane transporter activity"/>
    <property type="evidence" value="ECO:0007669"/>
    <property type="project" value="InterPro"/>
</dbReference>
<evidence type="ECO:0000313" key="9">
    <source>
        <dbReference type="Proteomes" id="UP000001514"/>
    </source>
</evidence>
<dbReference type="FunFam" id="3.30.750.24:FF:000002">
    <property type="entry name" value="Sulfate transporter 31"/>
    <property type="match status" value="1"/>
</dbReference>
<keyword evidence="3 6" id="KW-0812">Transmembrane</keyword>
<feature type="domain" description="STAS" evidence="7">
    <location>
        <begin position="510"/>
        <end position="633"/>
    </location>
</feature>
<keyword evidence="2" id="KW-0813">Transport</keyword>